<dbReference type="InterPro" id="IPR021302">
    <property type="entry name" value="DUF2780_VcgC/VcgE"/>
</dbReference>
<keyword evidence="3" id="KW-1185">Reference proteome</keyword>
<evidence type="ECO:0000313" key="2">
    <source>
        <dbReference type="EMBL" id="MFC5544752.1"/>
    </source>
</evidence>
<reference evidence="3" key="1">
    <citation type="journal article" date="2019" name="Int. J. Syst. Evol. Microbiol.">
        <title>The Global Catalogue of Microorganisms (GCM) 10K type strain sequencing project: providing services to taxonomists for standard genome sequencing and annotation.</title>
        <authorList>
            <consortium name="The Broad Institute Genomics Platform"/>
            <consortium name="The Broad Institute Genome Sequencing Center for Infectious Disease"/>
            <person name="Wu L."/>
            <person name="Ma J."/>
        </authorList>
    </citation>
    <scope>NUCLEOTIDE SEQUENCE [LARGE SCALE GENOMIC DNA]</scope>
    <source>
        <strain evidence="3">CGMCC 4.1799</strain>
    </source>
</reference>
<dbReference type="EMBL" id="JBHSNL010000001">
    <property type="protein sequence ID" value="MFC5544752.1"/>
    <property type="molecule type" value="Genomic_DNA"/>
</dbReference>
<feature type="signal peptide" evidence="1">
    <location>
        <begin position="1"/>
        <end position="23"/>
    </location>
</feature>
<accession>A0ABW0RIZ4</accession>
<protein>
    <submittedName>
        <fullName evidence="2">DUF2780 domain-containing protein</fullName>
    </submittedName>
</protein>
<dbReference type="RefSeq" id="WP_248154022.1">
    <property type="nucleotide sequence ID" value="NZ_JAKZAJ010000001.1"/>
</dbReference>
<gene>
    <name evidence="2" type="ORF">ACFPQA_06805</name>
</gene>
<evidence type="ECO:0000313" key="3">
    <source>
        <dbReference type="Proteomes" id="UP001596055"/>
    </source>
</evidence>
<organism evidence="2 3">
    <name type="scientific">Marinobacter koreensis</name>
    <dbReference type="NCBI Taxonomy" id="335974"/>
    <lineage>
        <taxon>Bacteria</taxon>
        <taxon>Pseudomonadati</taxon>
        <taxon>Pseudomonadota</taxon>
        <taxon>Gammaproteobacteria</taxon>
        <taxon>Pseudomonadales</taxon>
        <taxon>Marinobacteraceae</taxon>
        <taxon>Marinobacter</taxon>
    </lineage>
</organism>
<dbReference type="Proteomes" id="UP001596055">
    <property type="component" value="Unassembled WGS sequence"/>
</dbReference>
<dbReference type="Pfam" id="PF11075">
    <property type="entry name" value="DUF2780"/>
    <property type="match status" value="1"/>
</dbReference>
<keyword evidence="1" id="KW-0732">Signal</keyword>
<name>A0ABW0RIZ4_9GAMM</name>
<comment type="caution">
    <text evidence="2">The sequence shown here is derived from an EMBL/GenBank/DDBJ whole genome shotgun (WGS) entry which is preliminary data.</text>
</comment>
<evidence type="ECO:0000256" key="1">
    <source>
        <dbReference type="SAM" id="SignalP"/>
    </source>
</evidence>
<sequence length="165" mass="16954">MNAILKQFLLISSIYLLSPTVDAFTLNDTISKETGAVSPTTEVSGDARFLVGQLQDQLHVTKTQAAGGTSALLQLAKHQLGADSMSALTSKIPGLAGLLGGDGSQGKSLIPGISSMNGVQSAFSALGMDSGMIQQFAPILLNFLSSQGVGSSLVGQLQSLWMPSS</sequence>
<proteinExistence type="predicted"/>
<feature type="chain" id="PRO_5046478429" evidence="1">
    <location>
        <begin position="24"/>
        <end position="165"/>
    </location>
</feature>